<name>A0A928VP84_9CYAN</name>
<dbReference type="EMBL" id="JADEXQ010000019">
    <property type="protein sequence ID" value="MBE9029609.1"/>
    <property type="molecule type" value="Genomic_DNA"/>
</dbReference>
<evidence type="ECO:0000313" key="2">
    <source>
        <dbReference type="Proteomes" id="UP000625316"/>
    </source>
</evidence>
<proteinExistence type="predicted"/>
<sequence length="205" mass="22831">MNIQLSPPVSFNTVARLPLADNLLAISEQRKSGLILCKEFHAEFAGPGAAISSFVEQPYRAVIAIGEPELVTSKTLSQRRQAYSRRIQWGRWLSKIAEHPEPVERIERLFAGFEGFFGRQVVTSLPVEVVAAMVGVLPETAKTVQERYFNLGHAGGPTYLFPQDQQLTVSVISWDGLFRGDVVQPLQRATTMQEICRAYDLLKSA</sequence>
<accession>A0A928VP84</accession>
<reference evidence="1" key="1">
    <citation type="submission" date="2020-10" db="EMBL/GenBank/DDBJ databases">
        <authorList>
            <person name="Castelo-Branco R."/>
            <person name="Eusebio N."/>
            <person name="Adriana R."/>
            <person name="Vieira A."/>
            <person name="Brugerolle De Fraissinette N."/>
            <person name="Rezende De Castro R."/>
            <person name="Schneider M.P."/>
            <person name="Vasconcelos V."/>
            <person name="Leao P.N."/>
        </authorList>
    </citation>
    <scope>NUCLEOTIDE SEQUENCE</scope>
    <source>
        <strain evidence="1">LEGE 11480</strain>
    </source>
</reference>
<evidence type="ECO:0000313" key="1">
    <source>
        <dbReference type="EMBL" id="MBE9029609.1"/>
    </source>
</evidence>
<organism evidence="1 2">
    <name type="scientific">Romeriopsis navalis LEGE 11480</name>
    <dbReference type="NCBI Taxonomy" id="2777977"/>
    <lineage>
        <taxon>Bacteria</taxon>
        <taxon>Bacillati</taxon>
        <taxon>Cyanobacteriota</taxon>
        <taxon>Cyanophyceae</taxon>
        <taxon>Leptolyngbyales</taxon>
        <taxon>Leptolyngbyaceae</taxon>
        <taxon>Romeriopsis</taxon>
        <taxon>Romeriopsis navalis</taxon>
    </lineage>
</organism>
<protein>
    <submittedName>
        <fullName evidence="1">Uncharacterized protein</fullName>
    </submittedName>
</protein>
<gene>
    <name evidence="1" type="ORF">IQ266_07690</name>
</gene>
<comment type="caution">
    <text evidence="1">The sequence shown here is derived from an EMBL/GenBank/DDBJ whole genome shotgun (WGS) entry which is preliminary data.</text>
</comment>
<keyword evidence="2" id="KW-1185">Reference proteome</keyword>
<dbReference type="AlphaFoldDB" id="A0A928VP84"/>
<dbReference type="Proteomes" id="UP000625316">
    <property type="component" value="Unassembled WGS sequence"/>
</dbReference>